<protein>
    <recommendedName>
        <fullName evidence="4">Beta-glucuronidase C-terminal domain-containing protein</fullName>
    </recommendedName>
</protein>
<name>A0A495A8R3_9MICC</name>
<feature type="region of interest" description="Disordered" evidence="1">
    <location>
        <begin position="543"/>
        <end position="581"/>
    </location>
</feature>
<comment type="caution">
    <text evidence="2">The sequence shown here is derived from an EMBL/GenBank/DDBJ whole genome shotgun (WGS) entry which is preliminary data.</text>
</comment>
<dbReference type="InterPro" id="IPR052974">
    <property type="entry name" value="GH79_Enzymes"/>
</dbReference>
<evidence type="ECO:0000313" key="2">
    <source>
        <dbReference type="EMBL" id="RKQ36429.1"/>
    </source>
</evidence>
<evidence type="ECO:0000256" key="1">
    <source>
        <dbReference type="SAM" id="MobiDB-lite"/>
    </source>
</evidence>
<dbReference type="Gene3D" id="3.20.20.80">
    <property type="entry name" value="Glycosidases"/>
    <property type="match status" value="1"/>
</dbReference>
<dbReference type="InterPro" id="IPR017853">
    <property type="entry name" value="GH"/>
</dbReference>
<gene>
    <name evidence="2" type="ORF">C1C97_001780</name>
</gene>
<reference evidence="2 3" key="1">
    <citation type="submission" date="2018-10" db="EMBL/GenBank/DDBJ databases">
        <title>Kocuria tytouropygialis sp. nov., isolated from the uropygial gland of an American barn owl (Tyto furcata).</title>
        <authorList>
            <person name="Braun M.S."/>
            <person name="Wang E."/>
            <person name="Zimmermann S."/>
            <person name="Wagner H."/>
            <person name="Wink M."/>
        </authorList>
    </citation>
    <scope>NUCLEOTIDE SEQUENCE [LARGE SCALE GENOMIC DNA]</scope>
    <source>
        <strain evidence="2 3">442</strain>
    </source>
</reference>
<feature type="region of interest" description="Disordered" evidence="1">
    <location>
        <begin position="1"/>
        <end position="33"/>
    </location>
</feature>
<feature type="region of interest" description="Disordered" evidence="1">
    <location>
        <begin position="462"/>
        <end position="483"/>
    </location>
</feature>
<dbReference type="AlphaFoldDB" id="A0A495A8R3"/>
<organism evidence="2 3">
    <name type="scientific">Kocuria tytonis</name>
    <dbReference type="NCBI Taxonomy" id="2054280"/>
    <lineage>
        <taxon>Bacteria</taxon>
        <taxon>Bacillati</taxon>
        <taxon>Actinomycetota</taxon>
        <taxon>Actinomycetes</taxon>
        <taxon>Micrococcales</taxon>
        <taxon>Micrococcaceae</taxon>
        <taxon>Kocuria</taxon>
    </lineage>
</organism>
<dbReference type="PANTHER" id="PTHR36183">
    <property type="entry name" value="BETA-GLUCURONIDASE"/>
    <property type="match status" value="1"/>
</dbReference>
<dbReference type="EMBL" id="PNJG02000001">
    <property type="protein sequence ID" value="RKQ36429.1"/>
    <property type="molecule type" value="Genomic_DNA"/>
</dbReference>
<accession>A0A495A8R3</accession>
<evidence type="ECO:0000313" key="3">
    <source>
        <dbReference type="Proteomes" id="UP000249516"/>
    </source>
</evidence>
<evidence type="ECO:0008006" key="4">
    <source>
        <dbReference type="Google" id="ProtNLM"/>
    </source>
</evidence>
<keyword evidence="3" id="KW-1185">Reference proteome</keyword>
<dbReference type="Proteomes" id="UP000249516">
    <property type="component" value="Unassembled WGS sequence"/>
</dbReference>
<dbReference type="PANTHER" id="PTHR36183:SF2">
    <property type="entry name" value="BETA-GLUCURONIDASE C-TERMINAL DOMAIN-CONTAINING PROTEIN"/>
    <property type="match status" value="1"/>
</dbReference>
<sequence length="581" mass="60230">MYAVDPGDVADARNLPPLYPGSAPRPGDPTTTVSVARADPGAARHRQGAVGLSLESSDLADHRLSVENADLVTILDALHGPTLRFGGNSTDRRMFFTARDEAVPTDWRLPEGQRITRVTPGDLTRVAALAERTNASVILSADLAHNDPDRAGELARAANDALGDRLVGLMIGNEPNGYQQGADNPLTVEGPGWDPRAYSRRLGAYTAAVHREVPRLPIVAPGAYSAPWWNAAADTPGADPMALAVHEYPLSECRSRWPHQRPTVANAAAAGTRARVDSFLGEAHAAARPPDAPLWITETSLSACAGSNEITETLAGAVYQADYALRAQQLGAQRVAVHSSLAPCHGGPPMSPLCSDGTPAEPGQRFGVRANGLALALIASIPDGTVSRARTGAEDLTGFAVAHPDGSTSLVLSDFRDPGGAGPRTTTVRLPRAAHRVTQAQLRARSWQGTYPVAALFERPDRAGQSASAGGGAESSYPGDPHVALSVEAGLRGVGDDAAGVDGHGLPIAPPQHRPAVAGVRAGAASFAVSLPAGSTTVLTIEAEHDTARPGTAADPTGRGTPARRQEPGVPVRTTTRSGGR</sequence>
<dbReference type="SUPFAM" id="SSF51445">
    <property type="entry name" value="(Trans)glycosidases"/>
    <property type="match status" value="1"/>
</dbReference>
<proteinExistence type="predicted"/>